<sequence length="85" mass="9229">MSTEQPSSVRDLMALWPSLSAFAADTAAGYEAVRQWFKRQSIPVRYWPAVIEGAAQREIGGVTSDLLMKLHAPVPDLRVASGEAA</sequence>
<dbReference type="Proteomes" id="UP000606044">
    <property type="component" value="Unassembled WGS sequence"/>
</dbReference>
<evidence type="ECO:0000313" key="1">
    <source>
        <dbReference type="EMBL" id="GGF56510.1"/>
    </source>
</evidence>
<accession>A0A917BTV8</accession>
<organism evidence="1 2">
    <name type="scientific">Azorhizobium oxalatiphilum</name>
    <dbReference type="NCBI Taxonomy" id="980631"/>
    <lineage>
        <taxon>Bacteria</taxon>
        <taxon>Pseudomonadati</taxon>
        <taxon>Pseudomonadota</taxon>
        <taxon>Alphaproteobacteria</taxon>
        <taxon>Hyphomicrobiales</taxon>
        <taxon>Xanthobacteraceae</taxon>
        <taxon>Azorhizobium</taxon>
    </lineage>
</organism>
<proteinExistence type="predicted"/>
<dbReference type="RefSeq" id="WP_188576820.1">
    <property type="nucleotide sequence ID" value="NZ_BMCT01000001.1"/>
</dbReference>
<reference evidence="1" key="2">
    <citation type="submission" date="2020-09" db="EMBL/GenBank/DDBJ databases">
        <authorList>
            <person name="Sun Q."/>
            <person name="Sedlacek I."/>
        </authorList>
    </citation>
    <scope>NUCLEOTIDE SEQUENCE</scope>
    <source>
        <strain evidence="1">CCM 7897</strain>
    </source>
</reference>
<keyword evidence="2" id="KW-1185">Reference proteome</keyword>
<reference evidence="1" key="1">
    <citation type="journal article" date="2014" name="Int. J. Syst. Evol. Microbiol.">
        <title>Complete genome sequence of Corynebacterium casei LMG S-19264T (=DSM 44701T), isolated from a smear-ripened cheese.</title>
        <authorList>
            <consortium name="US DOE Joint Genome Institute (JGI-PGF)"/>
            <person name="Walter F."/>
            <person name="Albersmeier A."/>
            <person name="Kalinowski J."/>
            <person name="Ruckert C."/>
        </authorList>
    </citation>
    <scope>NUCLEOTIDE SEQUENCE</scope>
    <source>
        <strain evidence="1">CCM 7897</strain>
    </source>
</reference>
<name>A0A917BTV8_9HYPH</name>
<evidence type="ECO:0000313" key="2">
    <source>
        <dbReference type="Proteomes" id="UP000606044"/>
    </source>
</evidence>
<gene>
    <name evidence="1" type="ORF">GCM10007301_15220</name>
</gene>
<protein>
    <submittedName>
        <fullName evidence="1">Uncharacterized protein</fullName>
    </submittedName>
</protein>
<dbReference type="EMBL" id="BMCT01000001">
    <property type="protein sequence ID" value="GGF56510.1"/>
    <property type="molecule type" value="Genomic_DNA"/>
</dbReference>
<dbReference type="AlphaFoldDB" id="A0A917BTV8"/>
<comment type="caution">
    <text evidence="1">The sequence shown here is derived from an EMBL/GenBank/DDBJ whole genome shotgun (WGS) entry which is preliminary data.</text>
</comment>